<evidence type="ECO:0000256" key="1">
    <source>
        <dbReference type="SAM" id="MobiDB-lite"/>
    </source>
</evidence>
<feature type="compositionally biased region" description="Basic and acidic residues" evidence="1">
    <location>
        <begin position="106"/>
        <end position="115"/>
    </location>
</feature>
<reference evidence="2 3" key="1">
    <citation type="journal article" date="2023" name="Plants (Basel)">
        <title>Bridging the Gap: Combining Genomics and Transcriptomics Approaches to Understand Stylosanthes scabra, an Orphan Legume from the Brazilian Caatinga.</title>
        <authorList>
            <person name="Ferreira-Neto J.R.C."/>
            <person name="da Silva M.D."/>
            <person name="Binneck E."/>
            <person name="de Melo N.F."/>
            <person name="da Silva R.H."/>
            <person name="de Melo A.L.T.M."/>
            <person name="Pandolfi V."/>
            <person name="Bustamante F.O."/>
            <person name="Brasileiro-Vidal A.C."/>
            <person name="Benko-Iseppon A.M."/>
        </authorList>
    </citation>
    <scope>NUCLEOTIDE SEQUENCE [LARGE SCALE GENOMIC DNA]</scope>
    <source>
        <tissue evidence="2">Leaves</tissue>
    </source>
</reference>
<accession>A0ABU6WQ85</accession>
<keyword evidence="3" id="KW-1185">Reference proteome</keyword>
<sequence length="135" mass="15178">MPSSPPPNLAVTVKSFLKGGGGIKKKIGRNTKEQPNSAAPHSYKGLKLSNSKKIIKIVKELMGEVSDLVNMLITFSKNRHSQEESDQRDLNKTKKFLEMTGQDFQELDKEVYHSENEDEGEVEDNEEEEPEESDA</sequence>
<proteinExistence type="predicted"/>
<dbReference type="EMBL" id="JASCZI010182283">
    <property type="protein sequence ID" value="MED6187539.1"/>
    <property type="molecule type" value="Genomic_DNA"/>
</dbReference>
<comment type="caution">
    <text evidence="2">The sequence shown here is derived from an EMBL/GenBank/DDBJ whole genome shotgun (WGS) entry which is preliminary data.</text>
</comment>
<feature type="compositionally biased region" description="Basic and acidic residues" evidence="1">
    <location>
        <begin position="80"/>
        <end position="97"/>
    </location>
</feature>
<dbReference type="Proteomes" id="UP001341840">
    <property type="component" value="Unassembled WGS sequence"/>
</dbReference>
<organism evidence="2 3">
    <name type="scientific">Stylosanthes scabra</name>
    <dbReference type="NCBI Taxonomy" id="79078"/>
    <lineage>
        <taxon>Eukaryota</taxon>
        <taxon>Viridiplantae</taxon>
        <taxon>Streptophyta</taxon>
        <taxon>Embryophyta</taxon>
        <taxon>Tracheophyta</taxon>
        <taxon>Spermatophyta</taxon>
        <taxon>Magnoliopsida</taxon>
        <taxon>eudicotyledons</taxon>
        <taxon>Gunneridae</taxon>
        <taxon>Pentapetalae</taxon>
        <taxon>rosids</taxon>
        <taxon>fabids</taxon>
        <taxon>Fabales</taxon>
        <taxon>Fabaceae</taxon>
        <taxon>Papilionoideae</taxon>
        <taxon>50 kb inversion clade</taxon>
        <taxon>dalbergioids sensu lato</taxon>
        <taxon>Dalbergieae</taxon>
        <taxon>Pterocarpus clade</taxon>
        <taxon>Stylosanthes</taxon>
    </lineage>
</organism>
<protein>
    <submittedName>
        <fullName evidence="2">Uncharacterized protein</fullName>
    </submittedName>
</protein>
<evidence type="ECO:0000313" key="2">
    <source>
        <dbReference type="EMBL" id="MED6187539.1"/>
    </source>
</evidence>
<evidence type="ECO:0000313" key="3">
    <source>
        <dbReference type="Proteomes" id="UP001341840"/>
    </source>
</evidence>
<name>A0ABU6WQ85_9FABA</name>
<feature type="compositionally biased region" description="Acidic residues" evidence="1">
    <location>
        <begin position="116"/>
        <end position="135"/>
    </location>
</feature>
<gene>
    <name evidence="2" type="ORF">PIB30_077417</name>
</gene>
<feature type="region of interest" description="Disordered" evidence="1">
    <location>
        <begin position="21"/>
        <end position="44"/>
    </location>
</feature>
<feature type="region of interest" description="Disordered" evidence="1">
    <location>
        <begin position="77"/>
        <end position="135"/>
    </location>
</feature>